<organism evidence="3">
    <name type="scientific">Skeletonema marinoi</name>
    <dbReference type="NCBI Taxonomy" id="267567"/>
    <lineage>
        <taxon>Eukaryota</taxon>
        <taxon>Sar</taxon>
        <taxon>Stramenopiles</taxon>
        <taxon>Ochrophyta</taxon>
        <taxon>Bacillariophyta</taxon>
        <taxon>Coscinodiscophyceae</taxon>
        <taxon>Thalassiosirophycidae</taxon>
        <taxon>Thalassiosirales</taxon>
        <taxon>Skeletonemataceae</taxon>
        <taxon>Skeletonema</taxon>
        <taxon>Skeletonema marinoi-dohrnii complex</taxon>
    </lineage>
</organism>
<reference evidence="3" key="1">
    <citation type="submission" date="2021-01" db="EMBL/GenBank/DDBJ databases">
        <authorList>
            <person name="Corre E."/>
            <person name="Pelletier E."/>
            <person name="Niang G."/>
            <person name="Scheremetjew M."/>
            <person name="Finn R."/>
            <person name="Kale V."/>
            <person name="Holt S."/>
            <person name="Cochrane G."/>
            <person name="Meng A."/>
            <person name="Brown T."/>
            <person name="Cohen L."/>
        </authorList>
    </citation>
    <scope>NUCLEOTIDE SEQUENCE</scope>
    <source>
        <strain evidence="3">SM1012Den-03</strain>
    </source>
</reference>
<dbReference type="InterPro" id="IPR023210">
    <property type="entry name" value="NADP_OxRdtase_dom"/>
</dbReference>
<accession>A0A7S2LXI6</accession>
<dbReference type="InterPro" id="IPR036812">
    <property type="entry name" value="NAD(P)_OxRdtase_dom_sf"/>
</dbReference>
<protein>
    <recommendedName>
        <fullName evidence="2">NADP-dependent oxidoreductase domain-containing protein</fullName>
    </recommendedName>
</protein>
<dbReference type="PANTHER" id="PTHR11732">
    <property type="entry name" value="ALDO/KETO REDUCTASE"/>
    <property type="match status" value="1"/>
</dbReference>
<feature type="transmembrane region" description="Helical" evidence="1">
    <location>
        <begin position="18"/>
        <end position="39"/>
    </location>
</feature>
<sequence length="358" mass="40619">MVIVNPTPRKTRRYKSTLTAVIVVSAVICIAWLIALSLISKSIDKDGSKTTTLRGQIQSVLVEPKGTVNKQSAKYMLQSKLPYIVYGTAWKKDATASLVSKAVESGFRFIDTACQPKHYNEAGVGEGWKEAAAKLGLTRSDFFLQTKFTSLDGQDPNKIPYDELEMLEEQVKQSLAKSLGNLQTDYIDSLVMHSPMRSYEETLRVWRVFESFVEENKVRQLGLANCYDQKTFLRLYEDSHIKPKVLQNRFYSQSGFDIELRDLCDAYGVTYQSFWTLSANREAIKSREWKAMALNKNLTPQTLMYAYMMSLGHTPLSGTTDVTHMKEDVDIMMRFQNGEEVLSKDDVETLSSLLGVQE</sequence>
<evidence type="ECO:0000259" key="2">
    <source>
        <dbReference type="Pfam" id="PF00248"/>
    </source>
</evidence>
<dbReference type="GO" id="GO:0016491">
    <property type="term" value="F:oxidoreductase activity"/>
    <property type="evidence" value="ECO:0007669"/>
    <property type="project" value="InterPro"/>
</dbReference>
<dbReference type="EMBL" id="HBGZ01022521">
    <property type="protein sequence ID" value="CAD9617326.1"/>
    <property type="molecule type" value="Transcribed_RNA"/>
</dbReference>
<dbReference type="Pfam" id="PF00248">
    <property type="entry name" value="Aldo_ket_red"/>
    <property type="match status" value="1"/>
</dbReference>
<dbReference type="SUPFAM" id="SSF51430">
    <property type="entry name" value="NAD(P)-linked oxidoreductase"/>
    <property type="match status" value="1"/>
</dbReference>
<keyword evidence="1" id="KW-0812">Transmembrane</keyword>
<dbReference type="Gene3D" id="3.20.20.100">
    <property type="entry name" value="NADP-dependent oxidoreductase domain"/>
    <property type="match status" value="1"/>
</dbReference>
<name>A0A7S2LXI6_9STRA</name>
<gene>
    <name evidence="3" type="ORF">SMAR0320_LOCUS16133</name>
</gene>
<dbReference type="CDD" id="cd19071">
    <property type="entry name" value="AKR_AKR1-5-like"/>
    <property type="match status" value="1"/>
</dbReference>
<dbReference type="AlphaFoldDB" id="A0A7S2LXI6"/>
<evidence type="ECO:0000256" key="1">
    <source>
        <dbReference type="SAM" id="Phobius"/>
    </source>
</evidence>
<evidence type="ECO:0000313" key="3">
    <source>
        <dbReference type="EMBL" id="CAD9617326.1"/>
    </source>
</evidence>
<proteinExistence type="predicted"/>
<feature type="domain" description="NADP-dependent oxidoreductase" evidence="2">
    <location>
        <begin position="91"/>
        <end position="270"/>
    </location>
</feature>
<keyword evidence="1" id="KW-0472">Membrane</keyword>
<dbReference type="InterPro" id="IPR020471">
    <property type="entry name" value="AKR"/>
</dbReference>
<keyword evidence="1" id="KW-1133">Transmembrane helix</keyword>